<proteinExistence type="predicted"/>
<evidence type="ECO:0000259" key="3">
    <source>
        <dbReference type="Pfam" id="PF00144"/>
    </source>
</evidence>
<dbReference type="PANTHER" id="PTHR46825">
    <property type="entry name" value="D-ALANYL-D-ALANINE-CARBOXYPEPTIDASE/ENDOPEPTIDASE AMPH"/>
    <property type="match status" value="1"/>
</dbReference>
<protein>
    <submittedName>
        <fullName evidence="4">Beta-lactamase family protein</fullName>
    </submittedName>
</protein>
<dbReference type="InterPro" id="IPR001466">
    <property type="entry name" value="Beta-lactam-related"/>
</dbReference>
<organism evidence="4 5">
    <name type="scientific">Nocardioides mesophilus</name>
    <dbReference type="NCBI Taxonomy" id="433659"/>
    <lineage>
        <taxon>Bacteria</taxon>
        <taxon>Bacillati</taxon>
        <taxon>Actinomycetota</taxon>
        <taxon>Actinomycetes</taxon>
        <taxon>Propionibacteriales</taxon>
        <taxon>Nocardioidaceae</taxon>
        <taxon>Nocardioides</taxon>
    </lineage>
</organism>
<keyword evidence="5" id="KW-1185">Reference proteome</keyword>
<keyword evidence="2" id="KW-0472">Membrane</keyword>
<accession>A0A7G9REG8</accession>
<evidence type="ECO:0000256" key="2">
    <source>
        <dbReference type="ARBA" id="ARBA00023136"/>
    </source>
</evidence>
<reference evidence="4 5" key="1">
    <citation type="submission" date="2020-08" db="EMBL/GenBank/DDBJ databases">
        <title>Genome sequence of Nocardioides mesophilus KACC 16243T.</title>
        <authorList>
            <person name="Hyun D.-W."/>
            <person name="Bae J.-W."/>
        </authorList>
    </citation>
    <scope>NUCLEOTIDE SEQUENCE [LARGE SCALE GENOMIC DNA]</scope>
    <source>
        <strain evidence="4 5">KACC 16243</strain>
    </source>
</reference>
<comment type="subcellular location">
    <subcellularLocation>
        <location evidence="1">Membrane</location>
    </subcellularLocation>
</comment>
<dbReference type="KEGG" id="nmes:H9L09_06320"/>
<dbReference type="AlphaFoldDB" id="A0A7G9REG8"/>
<dbReference type="RefSeq" id="WP_187579837.1">
    <property type="nucleotide sequence ID" value="NZ_CP060713.1"/>
</dbReference>
<evidence type="ECO:0000313" key="5">
    <source>
        <dbReference type="Proteomes" id="UP000515947"/>
    </source>
</evidence>
<dbReference type="EMBL" id="CP060713">
    <property type="protein sequence ID" value="QNN53993.1"/>
    <property type="molecule type" value="Genomic_DNA"/>
</dbReference>
<dbReference type="Proteomes" id="UP000515947">
    <property type="component" value="Chromosome"/>
</dbReference>
<dbReference type="Gene3D" id="3.40.710.10">
    <property type="entry name" value="DD-peptidase/beta-lactamase superfamily"/>
    <property type="match status" value="1"/>
</dbReference>
<dbReference type="SUPFAM" id="SSF56601">
    <property type="entry name" value="beta-lactamase/transpeptidase-like"/>
    <property type="match status" value="1"/>
</dbReference>
<dbReference type="InterPro" id="IPR050491">
    <property type="entry name" value="AmpC-like"/>
</dbReference>
<sequence>MQSLQDAVDEAAERTGFSGVVRVDRARRTELCTAYGLADRAHEIPNTVETLFGTASGAKTLTALAVMRLVERGTLSLGTTARSLLGEDLPLVADDVTVEHLLAHRSGIGDYFDEDAAADIRDYVMPVPVHRLATTEDYLPVLDGHPTVFPAGEGFAYNNAGYVLLALIAERATGVAFPDLVRTLVCEPAGMSDTAFLRSDELPGRAARGYLSSTGLRTNVLHLPVRGSGDGGIYSTAADLSAFWDALLAGRIVSPERLAEMVRPRTDWPEESRRYGLGFHLHATGDAVWLEGYDAGVSFRSLHRPSTSVTYTVISNWSDGAWPIVRLLDERFGG</sequence>
<gene>
    <name evidence="4" type="ORF">H9L09_06320</name>
</gene>
<dbReference type="PANTHER" id="PTHR46825:SF11">
    <property type="entry name" value="PENICILLIN-BINDING PROTEIN 4"/>
    <property type="match status" value="1"/>
</dbReference>
<dbReference type="GO" id="GO:0016020">
    <property type="term" value="C:membrane"/>
    <property type="evidence" value="ECO:0007669"/>
    <property type="project" value="UniProtKB-SubCell"/>
</dbReference>
<name>A0A7G9REG8_9ACTN</name>
<evidence type="ECO:0000256" key="1">
    <source>
        <dbReference type="ARBA" id="ARBA00004370"/>
    </source>
</evidence>
<dbReference type="Pfam" id="PF00144">
    <property type="entry name" value="Beta-lactamase"/>
    <property type="match status" value="1"/>
</dbReference>
<feature type="domain" description="Beta-lactamase-related" evidence="3">
    <location>
        <begin position="5"/>
        <end position="319"/>
    </location>
</feature>
<evidence type="ECO:0000313" key="4">
    <source>
        <dbReference type="EMBL" id="QNN53993.1"/>
    </source>
</evidence>
<dbReference type="InterPro" id="IPR012338">
    <property type="entry name" value="Beta-lactam/transpept-like"/>
</dbReference>